<comment type="caution">
    <text evidence="3">The sequence shown here is derived from an EMBL/GenBank/DDBJ whole genome shotgun (WGS) entry which is preliminary data.</text>
</comment>
<dbReference type="STRING" id="887898.HMPREF0551_0791"/>
<dbReference type="InterPro" id="IPR052347">
    <property type="entry name" value="Isochorismatase_Nicotinamidase"/>
</dbReference>
<dbReference type="RefSeq" id="WP_005672951.1">
    <property type="nucleotide sequence ID" value="NZ_CP146288.1"/>
</dbReference>
<dbReference type="eggNOG" id="COG1335">
    <property type="taxonomic scope" value="Bacteria"/>
</dbReference>
<dbReference type="HOGENOM" id="CLU_067099_0_0_4"/>
<gene>
    <name evidence="3" type="ORF">HMPREF0551_0791</name>
</gene>
<keyword evidence="2" id="KW-0378">Hydrolase</keyword>
<dbReference type="Gene3D" id="3.40.50.850">
    <property type="entry name" value="Isochorismatase-like"/>
    <property type="match status" value="1"/>
</dbReference>
<dbReference type="AlphaFoldDB" id="E7RWC8"/>
<keyword evidence="4" id="KW-1185">Reference proteome</keyword>
<proteinExistence type="inferred from homology"/>
<evidence type="ECO:0000256" key="1">
    <source>
        <dbReference type="ARBA" id="ARBA00006336"/>
    </source>
</evidence>
<dbReference type="PANTHER" id="PTHR11080:SF2">
    <property type="entry name" value="LD05707P"/>
    <property type="match status" value="1"/>
</dbReference>
<dbReference type="InterPro" id="IPR036380">
    <property type="entry name" value="Isochorismatase-like_sf"/>
</dbReference>
<dbReference type="Proteomes" id="UP000011021">
    <property type="component" value="Unassembled WGS sequence"/>
</dbReference>
<sequence length="280" mass="30666">MNPSTLVLIVDPQNDFCDLPAGTDSISGQLIFPSLPVPGAHADMRRLASWLDENADHIDDIVVTLDSHQYFDIAHPDCWRTGQGGEVAAFTAITAASVRSGQFRTADPALQAYALNYLEALEARGRYTHMVWPVHCQLGSWGHGIHHAVLGALERWQRQRQRAAMSVIKGTNPYTEHYSALQAEVPDPQDPSTQLNMPLLERIAAADQVVIAGEASSHCVAYTARDLFAHLPAENLKHFVLLTDCMSPVSGFEQQHAAFLQEAADHGVLLASSGEFQLPR</sequence>
<comment type="similarity">
    <text evidence="1">Belongs to the isochorismatase family.</text>
</comment>
<evidence type="ECO:0008006" key="5">
    <source>
        <dbReference type="Google" id="ProtNLM"/>
    </source>
</evidence>
<evidence type="ECO:0000313" key="3">
    <source>
        <dbReference type="EMBL" id="EFV95303.1"/>
    </source>
</evidence>
<dbReference type="SUPFAM" id="SSF52499">
    <property type="entry name" value="Isochorismatase-like hydrolases"/>
    <property type="match status" value="1"/>
</dbReference>
<evidence type="ECO:0000256" key="2">
    <source>
        <dbReference type="ARBA" id="ARBA00022801"/>
    </source>
</evidence>
<dbReference type="PANTHER" id="PTHR11080">
    <property type="entry name" value="PYRAZINAMIDASE/NICOTINAMIDASE"/>
    <property type="match status" value="1"/>
</dbReference>
<name>E7RWC8_9BURK</name>
<reference evidence="3 4" key="1">
    <citation type="submission" date="2010-12" db="EMBL/GenBank/DDBJ databases">
        <authorList>
            <person name="Muzny D."/>
            <person name="Qin X."/>
            <person name="Deng J."/>
            <person name="Jiang H."/>
            <person name="Liu Y."/>
            <person name="Qu J."/>
            <person name="Song X.-Z."/>
            <person name="Zhang L."/>
            <person name="Thornton R."/>
            <person name="Coyle M."/>
            <person name="Francisco L."/>
            <person name="Jackson L."/>
            <person name="Javaid M."/>
            <person name="Korchina V."/>
            <person name="Kovar C."/>
            <person name="Mata R."/>
            <person name="Mathew T."/>
            <person name="Ngo R."/>
            <person name="Nguyen L."/>
            <person name="Nguyen N."/>
            <person name="Okwuonu G."/>
            <person name="Ongeri F."/>
            <person name="Pham C."/>
            <person name="Simmons D."/>
            <person name="Wilczek-Boney K."/>
            <person name="Hale W."/>
            <person name="Jakkamsetti A."/>
            <person name="Pham P."/>
            <person name="Ruth R."/>
            <person name="San Lucas F."/>
            <person name="Warren J."/>
            <person name="Zhang J."/>
            <person name="Zhao Z."/>
            <person name="Zhou C."/>
            <person name="Zhu D."/>
            <person name="Lee S."/>
            <person name="Bess C."/>
            <person name="Blankenburg K."/>
            <person name="Forbes L."/>
            <person name="Fu Q."/>
            <person name="Gubbala S."/>
            <person name="Hirani K."/>
            <person name="Jayaseelan J.C."/>
            <person name="Lara F."/>
            <person name="Munidasa M."/>
            <person name="Palculict T."/>
            <person name="Patil S."/>
            <person name="Pu L.-L."/>
            <person name="Saada N."/>
            <person name="Tang L."/>
            <person name="Weissenberger G."/>
            <person name="Zhu Y."/>
            <person name="Hemphill L."/>
            <person name="Shang Y."/>
            <person name="Youmans B."/>
            <person name="Ayvaz T."/>
            <person name="Ross M."/>
            <person name="Santibanez J."/>
            <person name="Aqrawi P."/>
            <person name="Gross S."/>
            <person name="Joshi V."/>
            <person name="Fowler G."/>
            <person name="Nazareth L."/>
            <person name="Reid J."/>
            <person name="Worley K."/>
            <person name="Petrosino J."/>
            <person name="Highlander S."/>
            <person name="Gibbs R."/>
        </authorList>
    </citation>
    <scope>NUCLEOTIDE SEQUENCE [LARGE SCALE GENOMIC DNA]</scope>
    <source>
        <strain evidence="3 4">ATCC 51599</strain>
    </source>
</reference>
<organism evidence="3 4">
    <name type="scientific">Lautropia mirabilis ATCC 51599</name>
    <dbReference type="NCBI Taxonomy" id="887898"/>
    <lineage>
        <taxon>Bacteria</taxon>
        <taxon>Pseudomonadati</taxon>
        <taxon>Pseudomonadota</taxon>
        <taxon>Betaproteobacteria</taxon>
        <taxon>Burkholderiales</taxon>
        <taxon>Burkholderiaceae</taxon>
        <taxon>Lautropia</taxon>
    </lineage>
</organism>
<accession>E7RWC8</accession>
<protein>
    <recommendedName>
        <fullName evidence="5">Isochorismatase family protein</fullName>
    </recommendedName>
</protein>
<dbReference type="EMBL" id="AEQP01000003">
    <property type="protein sequence ID" value="EFV95303.1"/>
    <property type="molecule type" value="Genomic_DNA"/>
</dbReference>
<dbReference type="GO" id="GO:0016787">
    <property type="term" value="F:hydrolase activity"/>
    <property type="evidence" value="ECO:0007669"/>
    <property type="project" value="UniProtKB-KW"/>
</dbReference>
<evidence type="ECO:0000313" key="4">
    <source>
        <dbReference type="Proteomes" id="UP000011021"/>
    </source>
</evidence>